<sequence>MNDYISHWWQGSRQPSNSGRHSSGSPPVPAGQYLPGTRPTGANNIGPTRSRCLRDPWSFVLSPRSPRDTTRYNVLAHTEPLSPSLVPSAPLMTNNKLLPETSLESLEFYPEPPPSPELAIRVSDPVSSREMYLMLAEAAHFIQTKSKRVNNTLSFTWTMANDLRGRIIFQNLFEKLNLPIRMDRRTIRPLESFERMTFTVPEKVEDLEPWNVSFDSDTIANDYINFSGATNLLEFSWNGDFCLLASKCVGVPFSNLHALTITGSFMCVEDAIAILHLCPGITHAELGIVDNIVSGARRIVTNIKPSPLAKIRFQWLESLKIVAKEQLWFISERITWDKFATLSLTVSDRALEELPQAIVAIRNIGHLDLTLEEDVKVGDRDKLRVLMKRYRRRG</sequence>
<evidence type="ECO:0000313" key="3">
    <source>
        <dbReference type="Proteomes" id="UP001148786"/>
    </source>
</evidence>
<comment type="caution">
    <text evidence="2">The sequence shown here is derived from an EMBL/GenBank/DDBJ whole genome shotgun (WGS) entry which is preliminary data.</text>
</comment>
<name>A0A9W8K9H7_9AGAR</name>
<keyword evidence="3" id="KW-1185">Reference proteome</keyword>
<evidence type="ECO:0000256" key="1">
    <source>
        <dbReference type="SAM" id="MobiDB-lite"/>
    </source>
</evidence>
<dbReference type="EMBL" id="JANKHO010000291">
    <property type="protein sequence ID" value="KAJ3511974.1"/>
    <property type="molecule type" value="Genomic_DNA"/>
</dbReference>
<protein>
    <submittedName>
        <fullName evidence="2">Uncharacterized protein</fullName>
    </submittedName>
</protein>
<reference evidence="2" key="1">
    <citation type="submission" date="2022-07" db="EMBL/GenBank/DDBJ databases">
        <title>Genome Sequence of Agrocybe chaxingu.</title>
        <authorList>
            <person name="Buettner E."/>
        </authorList>
    </citation>
    <scope>NUCLEOTIDE SEQUENCE</scope>
    <source>
        <strain evidence="2">MP-N11</strain>
    </source>
</reference>
<gene>
    <name evidence="2" type="ORF">NLJ89_g3792</name>
</gene>
<dbReference type="AlphaFoldDB" id="A0A9W8K9H7"/>
<feature type="region of interest" description="Disordered" evidence="1">
    <location>
        <begin position="1"/>
        <end position="49"/>
    </location>
</feature>
<proteinExistence type="predicted"/>
<dbReference type="Proteomes" id="UP001148786">
    <property type="component" value="Unassembled WGS sequence"/>
</dbReference>
<evidence type="ECO:0000313" key="2">
    <source>
        <dbReference type="EMBL" id="KAJ3511974.1"/>
    </source>
</evidence>
<organism evidence="2 3">
    <name type="scientific">Agrocybe chaxingu</name>
    <dbReference type="NCBI Taxonomy" id="84603"/>
    <lineage>
        <taxon>Eukaryota</taxon>
        <taxon>Fungi</taxon>
        <taxon>Dikarya</taxon>
        <taxon>Basidiomycota</taxon>
        <taxon>Agaricomycotina</taxon>
        <taxon>Agaricomycetes</taxon>
        <taxon>Agaricomycetidae</taxon>
        <taxon>Agaricales</taxon>
        <taxon>Agaricineae</taxon>
        <taxon>Strophariaceae</taxon>
        <taxon>Agrocybe</taxon>
    </lineage>
</organism>
<feature type="compositionally biased region" description="Polar residues" evidence="1">
    <location>
        <begin position="9"/>
        <end position="25"/>
    </location>
</feature>
<accession>A0A9W8K9H7</accession>